<feature type="domain" description="MacB-like periplasmic core" evidence="9">
    <location>
        <begin position="20"/>
        <end position="245"/>
    </location>
</feature>
<feature type="domain" description="ABC3 transporter permease C-terminal" evidence="8">
    <location>
        <begin position="284"/>
        <end position="396"/>
    </location>
</feature>
<evidence type="ECO:0000256" key="3">
    <source>
        <dbReference type="ARBA" id="ARBA00022692"/>
    </source>
</evidence>
<dbReference type="InterPro" id="IPR050250">
    <property type="entry name" value="Macrolide_Exporter_MacB"/>
</dbReference>
<dbReference type="PATRIC" id="fig|999408.3.peg.2989"/>
<comment type="caution">
    <text evidence="10">The sequence shown here is derived from an EMBL/GenBank/DDBJ whole genome shotgun (WGS) entry which is preliminary data.</text>
</comment>
<evidence type="ECO:0000256" key="4">
    <source>
        <dbReference type="ARBA" id="ARBA00022989"/>
    </source>
</evidence>
<feature type="transmembrane region" description="Helical" evidence="7">
    <location>
        <begin position="324"/>
        <end position="349"/>
    </location>
</feature>
<dbReference type="PANTHER" id="PTHR30572">
    <property type="entry name" value="MEMBRANE COMPONENT OF TRANSPORTER-RELATED"/>
    <property type="match status" value="1"/>
</dbReference>
<feature type="transmembrane region" description="Helical" evidence="7">
    <location>
        <begin position="277"/>
        <end position="304"/>
    </location>
</feature>
<dbReference type="RefSeq" id="WP_002595985.1">
    <property type="nucleotide sequence ID" value="NZ_KB851022.1"/>
</dbReference>
<evidence type="ECO:0000256" key="7">
    <source>
        <dbReference type="SAM" id="Phobius"/>
    </source>
</evidence>
<evidence type="ECO:0000256" key="5">
    <source>
        <dbReference type="ARBA" id="ARBA00023136"/>
    </source>
</evidence>
<keyword evidence="5 7" id="KW-0472">Membrane</keyword>
<feature type="transmembrane region" description="Helical" evidence="7">
    <location>
        <begin position="21"/>
        <end position="41"/>
    </location>
</feature>
<evidence type="ECO:0000256" key="2">
    <source>
        <dbReference type="ARBA" id="ARBA00022475"/>
    </source>
</evidence>
<dbReference type="InterPro" id="IPR003838">
    <property type="entry name" value="ABC3_permease_C"/>
</dbReference>
<dbReference type="GO" id="GO:0022857">
    <property type="term" value="F:transmembrane transporter activity"/>
    <property type="evidence" value="ECO:0007669"/>
    <property type="project" value="TreeGrafter"/>
</dbReference>
<name>A0A0E2HN83_9FIRM</name>
<sequence length="403" mass="44382">MLIENMKMAFSAIRSNKMRSALTMLGIIIGIGSVIAIVSIGDTMRGLFSDLYKDVGITQAYVSIGYWVDDVRQNDYFNLDEMERAREAFKDQVAYIDSSAFTSSDAEYKRTKIKFDYQGIDYNYQDVQPVNVVYGRYLNEGDILGRRKNVVMDTKSAQMLFGTENAVGRSFRTTLYGSTDDFTVVGVYRKETNALQALMMGGSNDKGSAFIPYTLLTWPNDNFYQLHVYAKEDVNLDQFFSQFKAYAAKMHGRQPEDMYMYTAMQEMTSVDSMMGNLSMAVGGIAAISLLVGGIGIMNIMLVSVTERTREIGIRKALGARTRDVLIQFLTESAILSACGGIIGVILGVGTVSLGGFLLGFAVVIKPAVIIVAVSFSAVVGIFFGLYPASKAAQADPIDALRYE</sequence>
<protein>
    <submittedName>
        <fullName evidence="10">ABC transporter permease</fullName>
    </submittedName>
</protein>
<dbReference type="EMBL" id="AGYR01000030">
    <property type="protein sequence ID" value="ENZ13565.1"/>
    <property type="molecule type" value="Genomic_DNA"/>
</dbReference>
<comment type="similarity">
    <text evidence="6">Belongs to the ABC-4 integral membrane protein family.</text>
</comment>
<gene>
    <name evidence="10" type="ORF">HMPREF1090_02769</name>
</gene>
<dbReference type="Proteomes" id="UP000013085">
    <property type="component" value="Unassembled WGS sequence"/>
</dbReference>
<organism evidence="10 11">
    <name type="scientific">[Clostridium] clostridioforme 90A8</name>
    <dbReference type="NCBI Taxonomy" id="999408"/>
    <lineage>
        <taxon>Bacteria</taxon>
        <taxon>Bacillati</taxon>
        <taxon>Bacillota</taxon>
        <taxon>Clostridia</taxon>
        <taxon>Lachnospirales</taxon>
        <taxon>Lachnospiraceae</taxon>
        <taxon>Enterocloster</taxon>
    </lineage>
</organism>
<dbReference type="Pfam" id="PF12704">
    <property type="entry name" value="MacB_PCD"/>
    <property type="match status" value="1"/>
</dbReference>
<evidence type="ECO:0000313" key="11">
    <source>
        <dbReference type="Proteomes" id="UP000013085"/>
    </source>
</evidence>
<dbReference type="GO" id="GO:0005886">
    <property type="term" value="C:plasma membrane"/>
    <property type="evidence" value="ECO:0007669"/>
    <property type="project" value="UniProtKB-SubCell"/>
</dbReference>
<evidence type="ECO:0000259" key="9">
    <source>
        <dbReference type="Pfam" id="PF12704"/>
    </source>
</evidence>
<keyword evidence="3 7" id="KW-0812">Transmembrane</keyword>
<dbReference type="AlphaFoldDB" id="A0A0E2HN83"/>
<evidence type="ECO:0000259" key="8">
    <source>
        <dbReference type="Pfam" id="PF02687"/>
    </source>
</evidence>
<keyword evidence="2" id="KW-1003">Cell membrane</keyword>
<comment type="subcellular location">
    <subcellularLocation>
        <location evidence="1">Cell membrane</location>
        <topology evidence="1">Multi-pass membrane protein</topology>
    </subcellularLocation>
</comment>
<reference evidence="10 11" key="1">
    <citation type="submission" date="2013-01" db="EMBL/GenBank/DDBJ databases">
        <title>The Genome Sequence of Clostridium clostridioforme 90A8.</title>
        <authorList>
            <consortium name="The Broad Institute Genome Sequencing Platform"/>
            <person name="Earl A."/>
            <person name="Ward D."/>
            <person name="Feldgarden M."/>
            <person name="Gevers D."/>
            <person name="Courvalin P."/>
            <person name="Lambert T."/>
            <person name="Walker B."/>
            <person name="Young S.K."/>
            <person name="Zeng Q."/>
            <person name="Gargeya S."/>
            <person name="Fitzgerald M."/>
            <person name="Haas B."/>
            <person name="Abouelleil A."/>
            <person name="Alvarado L."/>
            <person name="Arachchi H.M."/>
            <person name="Berlin A.M."/>
            <person name="Chapman S.B."/>
            <person name="Dewar J."/>
            <person name="Goldberg J."/>
            <person name="Griggs A."/>
            <person name="Gujja S."/>
            <person name="Hansen M."/>
            <person name="Howarth C."/>
            <person name="Imamovic A."/>
            <person name="Larimer J."/>
            <person name="McCowan C."/>
            <person name="Murphy C."/>
            <person name="Neiman D."/>
            <person name="Pearson M."/>
            <person name="Priest M."/>
            <person name="Roberts A."/>
            <person name="Saif S."/>
            <person name="Shea T."/>
            <person name="Sisk P."/>
            <person name="Sykes S."/>
            <person name="Wortman J."/>
            <person name="Nusbaum C."/>
            <person name="Birren B."/>
        </authorList>
    </citation>
    <scope>NUCLEOTIDE SEQUENCE [LARGE SCALE GENOMIC DNA]</scope>
    <source>
        <strain evidence="10 11">90A8</strain>
    </source>
</reference>
<dbReference type="PANTHER" id="PTHR30572:SF4">
    <property type="entry name" value="ABC TRANSPORTER PERMEASE YTRF"/>
    <property type="match status" value="1"/>
</dbReference>
<evidence type="ECO:0000313" key="10">
    <source>
        <dbReference type="EMBL" id="ENZ13565.1"/>
    </source>
</evidence>
<evidence type="ECO:0000256" key="6">
    <source>
        <dbReference type="ARBA" id="ARBA00038076"/>
    </source>
</evidence>
<dbReference type="Pfam" id="PF02687">
    <property type="entry name" value="FtsX"/>
    <property type="match status" value="1"/>
</dbReference>
<evidence type="ECO:0000256" key="1">
    <source>
        <dbReference type="ARBA" id="ARBA00004651"/>
    </source>
</evidence>
<dbReference type="HOGENOM" id="CLU_000604_8_0_9"/>
<feature type="transmembrane region" description="Helical" evidence="7">
    <location>
        <begin position="355"/>
        <end position="386"/>
    </location>
</feature>
<accession>A0A0E2HN83</accession>
<keyword evidence="4 7" id="KW-1133">Transmembrane helix</keyword>
<dbReference type="InterPro" id="IPR025857">
    <property type="entry name" value="MacB_PCD"/>
</dbReference>
<proteinExistence type="inferred from homology"/>